<evidence type="ECO:0000313" key="4">
    <source>
        <dbReference type="Proteomes" id="UP000053199"/>
    </source>
</evidence>
<sequence>MSDAARTPDRILLVLVGVVGLLVVVALAVVFTRGGPAPLDEASPAGVVQRYSKAVIDGDSAAAEKYLTDGARSRCLGTYGGVPRPARVVLVSTTERTDSATVRVSIVQSSQGGPFGPPEYEMEDAFMLLKVGSEWKIDQPPYPLTSCTLEPVKR</sequence>
<name>A0A0V8IPL5_9MICC</name>
<evidence type="ECO:0000259" key="2">
    <source>
        <dbReference type="Pfam" id="PF25976"/>
    </source>
</evidence>
<protein>
    <recommendedName>
        <fullName evidence="2">Lipoprotein LpqB N-terminal domain-containing protein</fullName>
    </recommendedName>
</protein>
<dbReference type="OrthoDB" id="5118128at2"/>
<accession>A0A0V8IPL5</accession>
<proteinExistence type="predicted"/>
<organism evidence="3 4">
    <name type="scientific">Pseudarthrobacter enclensis</name>
    <dbReference type="NCBI Taxonomy" id="993070"/>
    <lineage>
        <taxon>Bacteria</taxon>
        <taxon>Bacillati</taxon>
        <taxon>Actinomycetota</taxon>
        <taxon>Actinomycetes</taxon>
        <taxon>Micrococcales</taxon>
        <taxon>Micrococcaceae</taxon>
        <taxon>Pseudarthrobacter</taxon>
    </lineage>
</organism>
<dbReference type="STRING" id="993070.AS031_08615"/>
<feature type="transmembrane region" description="Helical" evidence="1">
    <location>
        <begin position="12"/>
        <end position="31"/>
    </location>
</feature>
<comment type="caution">
    <text evidence="3">The sequence shown here is derived from an EMBL/GenBank/DDBJ whole genome shotgun (WGS) entry which is preliminary data.</text>
</comment>
<reference evidence="3 4" key="1">
    <citation type="journal article" date="2014" name="Arch. Microbiol.">
        <title>Arthrobacter enclensis sp. nov., isolated from sediment sample.</title>
        <authorList>
            <person name="Dastager S.G."/>
            <person name="Liu Q."/>
            <person name="Tang S.K."/>
            <person name="Krishnamurthi S."/>
            <person name="Lee J.C."/>
            <person name="Li W.J."/>
        </authorList>
    </citation>
    <scope>NUCLEOTIDE SEQUENCE [LARGE SCALE GENOMIC DNA]</scope>
    <source>
        <strain evidence="3 4">NIO-1008</strain>
    </source>
</reference>
<dbReference type="Pfam" id="PF25976">
    <property type="entry name" value="LpqB_N"/>
    <property type="match status" value="1"/>
</dbReference>
<keyword evidence="1" id="KW-1133">Transmembrane helix</keyword>
<dbReference type="AlphaFoldDB" id="A0A0V8IPL5"/>
<keyword evidence="1" id="KW-0812">Transmembrane</keyword>
<dbReference type="EMBL" id="LNQM01000003">
    <property type="protein sequence ID" value="KSU76667.1"/>
    <property type="molecule type" value="Genomic_DNA"/>
</dbReference>
<dbReference type="RefSeq" id="WP_058267739.1">
    <property type="nucleotide sequence ID" value="NZ_FMAZ01000003.1"/>
</dbReference>
<keyword evidence="1" id="KW-0472">Membrane</keyword>
<dbReference type="Proteomes" id="UP000053199">
    <property type="component" value="Unassembled WGS sequence"/>
</dbReference>
<keyword evidence="4" id="KW-1185">Reference proteome</keyword>
<evidence type="ECO:0000313" key="3">
    <source>
        <dbReference type="EMBL" id="KSU76667.1"/>
    </source>
</evidence>
<evidence type="ECO:0000256" key="1">
    <source>
        <dbReference type="SAM" id="Phobius"/>
    </source>
</evidence>
<feature type="domain" description="Lipoprotein LpqB N-terminal" evidence="2">
    <location>
        <begin position="38"/>
        <end position="142"/>
    </location>
</feature>
<dbReference type="InterPro" id="IPR059026">
    <property type="entry name" value="LpqB_N"/>
</dbReference>
<gene>
    <name evidence="3" type="ORF">AS031_08615</name>
</gene>